<protein>
    <recommendedName>
        <fullName evidence="2">Putative E3 ubiquitin-protein ligase LIN N-terminal domain-containing protein</fullName>
    </recommendedName>
</protein>
<dbReference type="PANTHER" id="PTHR47446">
    <property type="entry name" value="RING-TYPE E3 UBIQUITIN TRANSFERASE"/>
    <property type="match status" value="1"/>
</dbReference>
<proteinExistence type="predicted"/>
<dbReference type="Proteomes" id="UP000604825">
    <property type="component" value="Unassembled WGS sequence"/>
</dbReference>
<sequence>MAGPTPTYSAIVSHTAAFLAELIAYPLLRRHLLSMAAAAAADGGGGQQHPAATLQALSLVSDALDTAASGSASPSSLRAPERLLRSLPAATPLSCLLLALARAARRGGGGAAAAAVLDLFALDPALARHELAAAAFEALFAPRLLPVMRHFAARRAAAAAKAMDEEGGSDEATAVSAMRVLSLMSGVQAQEMRALEREYEKVLDANCKEYALYLKRILEAGEPSAAVSPSPSPHPPPPELVFGVGAD</sequence>
<gene>
    <name evidence="3" type="ORF">NCGR_LOCUS22948</name>
</gene>
<accession>A0A811NTS0</accession>
<dbReference type="InterPro" id="IPR056512">
    <property type="entry name" value="LIN_N"/>
</dbReference>
<evidence type="ECO:0000313" key="3">
    <source>
        <dbReference type="EMBL" id="CAD6233640.1"/>
    </source>
</evidence>
<dbReference type="EMBL" id="CAJGYO010000005">
    <property type="protein sequence ID" value="CAD6233640.1"/>
    <property type="molecule type" value="Genomic_DNA"/>
</dbReference>
<reference evidence="3" key="1">
    <citation type="submission" date="2020-10" db="EMBL/GenBank/DDBJ databases">
        <authorList>
            <person name="Han B."/>
            <person name="Lu T."/>
            <person name="Zhao Q."/>
            <person name="Huang X."/>
            <person name="Zhao Y."/>
        </authorList>
    </citation>
    <scope>NUCLEOTIDE SEQUENCE</scope>
</reference>
<evidence type="ECO:0000256" key="1">
    <source>
        <dbReference type="SAM" id="MobiDB-lite"/>
    </source>
</evidence>
<feature type="compositionally biased region" description="Pro residues" evidence="1">
    <location>
        <begin position="230"/>
        <end position="239"/>
    </location>
</feature>
<comment type="caution">
    <text evidence="3">The sequence shown here is derived from an EMBL/GenBank/DDBJ whole genome shotgun (WGS) entry which is preliminary data.</text>
</comment>
<organism evidence="3 4">
    <name type="scientific">Miscanthus lutarioriparius</name>
    <dbReference type="NCBI Taxonomy" id="422564"/>
    <lineage>
        <taxon>Eukaryota</taxon>
        <taxon>Viridiplantae</taxon>
        <taxon>Streptophyta</taxon>
        <taxon>Embryophyta</taxon>
        <taxon>Tracheophyta</taxon>
        <taxon>Spermatophyta</taxon>
        <taxon>Magnoliopsida</taxon>
        <taxon>Liliopsida</taxon>
        <taxon>Poales</taxon>
        <taxon>Poaceae</taxon>
        <taxon>PACMAD clade</taxon>
        <taxon>Panicoideae</taxon>
        <taxon>Andropogonodae</taxon>
        <taxon>Andropogoneae</taxon>
        <taxon>Saccharinae</taxon>
        <taxon>Miscanthus</taxon>
    </lineage>
</organism>
<dbReference type="Pfam" id="PF23568">
    <property type="entry name" value="ARM_LIN"/>
    <property type="match status" value="1"/>
</dbReference>
<dbReference type="OrthoDB" id="1738307at2759"/>
<feature type="domain" description="Putative E3 ubiquitin-protein ligase LIN N-terminal" evidence="2">
    <location>
        <begin position="111"/>
        <end position="227"/>
    </location>
</feature>
<dbReference type="InterPro" id="IPR052858">
    <property type="entry name" value="E3_ubiquitin-ligase_LIN"/>
</dbReference>
<name>A0A811NTS0_9POAL</name>
<keyword evidence="4" id="KW-1185">Reference proteome</keyword>
<evidence type="ECO:0000313" key="4">
    <source>
        <dbReference type="Proteomes" id="UP000604825"/>
    </source>
</evidence>
<feature type="region of interest" description="Disordered" evidence="1">
    <location>
        <begin position="224"/>
        <end position="247"/>
    </location>
</feature>
<dbReference type="AlphaFoldDB" id="A0A811NTS0"/>
<dbReference type="PANTHER" id="PTHR47446:SF2">
    <property type="entry name" value="RING-TYPE E3 UBIQUITIN TRANSFERASE"/>
    <property type="match status" value="1"/>
</dbReference>
<evidence type="ECO:0000259" key="2">
    <source>
        <dbReference type="Pfam" id="PF23568"/>
    </source>
</evidence>